<organism evidence="11 12">
    <name type="scientific">Cotesia congregata</name>
    <name type="common">Parasitoid wasp</name>
    <name type="synonym">Apanteles congregatus</name>
    <dbReference type="NCBI Taxonomy" id="51543"/>
    <lineage>
        <taxon>Eukaryota</taxon>
        <taxon>Metazoa</taxon>
        <taxon>Ecdysozoa</taxon>
        <taxon>Arthropoda</taxon>
        <taxon>Hexapoda</taxon>
        <taxon>Insecta</taxon>
        <taxon>Pterygota</taxon>
        <taxon>Neoptera</taxon>
        <taxon>Endopterygota</taxon>
        <taxon>Hymenoptera</taxon>
        <taxon>Apocrita</taxon>
        <taxon>Ichneumonoidea</taxon>
        <taxon>Braconidae</taxon>
        <taxon>Microgastrinae</taxon>
        <taxon>Cotesia</taxon>
    </lineage>
</organism>
<comment type="caution">
    <text evidence="11">The sequence shown here is derived from an EMBL/GenBank/DDBJ whole genome shotgun (WGS) entry which is preliminary data.</text>
</comment>
<evidence type="ECO:0000256" key="9">
    <source>
        <dbReference type="PROSITE-ProRule" id="PRU00042"/>
    </source>
</evidence>
<proteinExistence type="predicted"/>
<dbReference type="InterPro" id="IPR051061">
    <property type="entry name" value="Zinc_finger_trans_reg"/>
</dbReference>
<evidence type="ECO:0000256" key="8">
    <source>
        <dbReference type="ARBA" id="ARBA00023242"/>
    </source>
</evidence>
<dbReference type="GO" id="GO:0008270">
    <property type="term" value="F:zinc ion binding"/>
    <property type="evidence" value="ECO:0007669"/>
    <property type="project" value="UniProtKB-KW"/>
</dbReference>
<reference evidence="11" key="1">
    <citation type="submission" date="2021-04" db="EMBL/GenBank/DDBJ databases">
        <authorList>
            <person name="Chebbi M.A.C M."/>
        </authorList>
    </citation>
    <scope>NUCLEOTIDE SEQUENCE</scope>
</reference>
<evidence type="ECO:0000313" key="12">
    <source>
        <dbReference type="Proteomes" id="UP000786811"/>
    </source>
</evidence>
<gene>
    <name evidence="11" type="ORF">HICCMSTLAB_LOCUS7284</name>
</gene>
<comment type="subcellular location">
    <subcellularLocation>
        <location evidence="1">Nucleus</location>
    </subcellularLocation>
</comment>
<dbReference type="GO" id="GO:0006357">
    <property type="term" value="P:regulation of transcription by RNA polymerase II"/>
    <property type="evidence" value="ECO:0007669"/>
    <property type="project" value="TreeGrafter"/>
</dbReference>
<evidence type="ECO:0000256" key="7">
    <source>
        <dbReference type="ARBA" id="ARBA00023163"/>
    </source>
</evidence>
<feature type="domain" description="C2H2-type" evidence="10">
    <location>
        <begin position="56"/>
        <end position="85"/>
    </location>
</feature>
<keyword evidence="2" id="KW-0479">Metal-binding</keyword>
<dbReference type="InterPro" id="IPR036236">
    <property type="entry name" value="Znf_C2H2_sf"/>
</dbReference>
<feature type="domain" description="C2H2-type" evidence="10">
    <location>
        <begin position="209"/>
        <end position="236"/>
    </location>
</feature>
<dbReference type="InterPro" id="IPR013087">
    <property type="entry name" value="Znf_C2H2_type"/>
</dbReference>
<evidence type="ECO:0000259" key="10">
    <source>
        <dbReference type="PROSITE" id="PS50157"/>
    </source>
</evidence>
<keyword evidence="3" id="KW-0677">Repeat</keyword>
<keyword evidence="5" id="KW-0862">Zinc</keyword>
<dbReference type="Proteomes" id="UP000786811">
    <property type="component" value="Unassembled WGS sequence"/>
</dbReference>
<feature type="domain" description="C2H2-type" evidence="10">
    <location>
        <begin position="152"/>
        <end position="179"/>
    </location>
</feature>
<evidence type="ECO:0000256" key="3">
    <source>
        <dbReference type="ARBA" id="ARBA00022737"/>
    </source>
</evidence>
<keyword evidence="7" id="KW-0804">Transcription</keyword>
<dbReference type="Pfam" id="PF00096">
    <property type="entry name" value="zf-C2H2"/>
    <property type="match status" value="2"/>
</dbReference>
<evidence type="ECO:0000313" key="11">
    <source>
        <dbReference type="EMBL" id="CAG5093958.1"/>
    </source>
</evidence>
<dbReference type="PANTHER" id="PTHR46179">
    <property type="entry name" value="ZINC FINGER PROTEIN"/>
    <property type="match status" value="1"/>
</dbReference>
<protein>
    <submittedName>
        <fullName evidence="11">Similar to ZNF774: Zinc finger protein 774 (Homo sapiens)</fullName>
    </submittedName>
</protein>
<feature type="domain" description="C2H2-type" evidence="10">
    <location>
        <begin position="26"/>
        <end position="55"/>
    </location>
</feature>
<dbReference type="GO" id="GO:0005634">
    <property type="term" value="C:nucleus"/>
    <property type="evidence" value="ECO:0007669"/>
    <property type="project" value="UniProtKB-SubCell"/>
</dbReference>
<keyword evidence="4 9" id="KW-0863">Zinc-finger</keyword>
<evidence type="ECO:0000256" key="6">
    <source>
        <dbReference type="ARBA" id="ARBA00023015"/>
    </source>
</evidence>
<dbReference type="Gene3D" id="3.30.160.60">
    <property type="entry name" value="Classic Zinc Finger"/>
    <property type="match status" value="5"/>
</dbReference>
<dbReference type="PROSITE" id="PS00028">
    <property type="entry name" value="ZINC_FINGER_C2H2_1"/>
    <property type="match status" value="5"/>
</dbReference>
<accession>A0A8J2HGN8</accession>
<evidence type="ECO:0000256" key="4">
    <source>
        <dbReference type="ARBA" id="ARBA00022771"/>
    </source>
</evidence>
<dbReference type="OrthoDB" id="2687452at2759"/>
<sequence>MGDKLESHFPTSRHSDNLDIDRENRHRCYWAGCSRTFKKRTDFDSHYRRHTGERPFECEFDGCIKSYVNVSELNRHKKTHYKNPDDDNRSEDKLKEHVALHHNGESFKYDFCRKSFKRLNNFKRHTKIHGLKHQCKCEACGVEFDNYMDLQFRCPTCGKIYKSNSHLKRHITTHGKKMHKCPRRDCSKIYHQEYQLMDHIKKIHLKERLTCHNCGIQYSNKKSLKAHILRIHLLKN</sequence>
<feature type="domain" description="C2H2-type" evidence="10">
    <location>
        <begin position="179"/>
        <end position="209"/>
    </location>
</feature>
<keyword evidence="12" id="KW-1185">Reference proteome</keyword>
<keyword evidence="8" id="KW-0539">Nucleus</keyword>
<dbReference type="AlphaFoldDB" id="A0A8J2HGN8"/>
<dbReference type="SMART" id="SM00355">
    <property type="entry name" value="ZnF_C2H2"/>
    <property type="match status" value="6"/>
</dbReference>
<dbReference type="EMBL" id="CAJNRD030001120">
    <property type="protein sequence ID" value="CAG5093958.1"/>
    <property type="molecule type" value="Genomic_DNA"/>
</dbReference>
<dbReference type="PROSITE" id="PS50157">
    <property type="entry name" value="ZINC_FINGER_C2H2_2"/>
    <property type="match status" value="5"/>
</dbReference>
<dbReference type="FunFam" id="3.30.160.60:FF:001102">
    <property type="entry name" value="Transcription factor IIIA"/>
    <property type="match status" value="1"/>
</dbReference>
<dbReference type="PANTHER" id="PTHR46179:SF13">
    <property type="entry name" value="C2H2-TYPE DOMAIN-CONTAINING PROTEIN"/>
    <property type="match status" value="1"/>
</dbReference>
<dbReference type="SUPFAM" id="SSF57667">
    <property type="entry name" value="beta-beta-alpha zinc fingers"/>
    <property type="match status" value="3"/>
</dbReference>
<evidence type="ECO:0000256" key="1">
    <source>
        <dbReference type="ARBA" id="ARBA00004123"/>
    </source>
</evidence>
<keyword evidence="6" id="KW-0805">Transcription regulation</keyword>
<evidence type="ECO:0000256" key="5">
    <source>
        <dbReference type="ARBA" id="ARBA00022833"/>
    </source>
</evidence>
<name>A0A8J2HGN8_COTCN</name>
<evidence type="ECO:0000256" key="2">
    <source>
        <dbReference type="ARBA" id="ARBA00022723"/>
    </source>
</evidence>